<evidence type="ECO:0000256" key="8">
    <source>
        <dbReference type="ARBA" id="ARBA00022837"/>
    </source>
</evidence>
<reference evidence="14 15" key="1">
    <citation type="journal article" date="2024" name="BMC Genomics">
        <title>De novo assembly and annotation of Popillia japonica's genome with initial clues to its potential as an invasive pest.</title>
        <authorList>
            <person name="Cucini C."/>
            <person name="Boschi S."/>
            <person name="Funari R."/>
            <person name="Cardaioli E."/>
            <person name="Iannotti N."/>
            <person name="Marturano G."/>
            <person name="Paoli F."/>
            <person name="Bruttini M."/>
            <person name="Carapelli A."/>
            <person name="Frati F."/>
            <person name="Nardi F."/>
        </authorList>
    </citation>
    <scope>NUCLEOTIDE SEQUENCE [LARGE SCALE GENOMIC DNA]</scope>
    <source>
        <strain evidence="14">DMR45628</strain>
    </source>
</reference>
<dbReference type="PROSITE" id="PS00018">
    <property type="entry name" value="EF_HAND_1"/>
    <property type="match status" value="1"/>
</dbReference>
<evidence type="ECO:0000256" key="3">
    <source>
        <dbReference type="ARBA" id="ARBA00022448"/>
    </source>
</evidence>
<comment type="subcellular location">
    <subcellularLocation>
        <location evidence="1">Mitochondrion inner membrane</location>
        <topology evidence="1">Multi-pass membrane protein</topology>
    </subcellularLocation>
</comment>
<accession>A0AAW1MIG3</accession>
<feature type="domain" description="EF-hand" evidence="13">
    <location>
        <begin position="312"/>
        <end position="347"/>
    </location>
</feature>
<dbReference type="PRINTS" id="PR00926">
    <property type="entry name" value="MITOCARRIER"/>
</dbReference>
<dbReference type="EMBL" id="JASPKY010000030">
    <property type="protein sequence ID" value="KAK9747512.1"/>
    <property type="molecule type" value="Genomic_DNA"/>
</dbReference>
<evidence type="ECO:0000256" key="11">
    <source>
        <dbReference type="ARBA" id="ARBA00023136"/>
    </source>
</evidence>
<keyword evidence="11 12" id="KW-0472">Membrane</keyword>
<comment type="caution">
    <text evidence="14">The sequence shown here is derived from an EMBL/GenBank/DDBJ whole genome shotgun (WGS) entry which is preliminary data.</text>
</comment>
<keyword evidence="10" id="KW-0496">Mitochondrion</keyword>
<evidence type="ECO:0000256" key="7">
    <source>
        <dbReference type="ARBA" id="ARBA00022792"/>
    </source>
</evidence>
<evidence type="ECO:0000256" key="4">
    <source>
        <dbReference type="ARBA" id="ARBA00022692"/>
    </source>
</evidence>
<organism evidence="14 15">
    <name type="scientific">Popillia japonica</name>
    <name type="common">Japanese beetle</name>
    <dbReference type="NCBI Taxonomy" id="7064"/>
    <lineage>
        <taxon>Eukaryota</taxon>
        <taxon>Metazoa</taxon>
        <taxon>Ecdysozoa</taxon>
        <taxon>Arthropoda</taxon>
        <taxon>Hexapoda</taxon>
        <taxon>Insecta</taxon>
        <taxon>Pterygota</taxon>
        <taxon>Neoptera</taxon>
        <taxon>Endopterygota</taxon>
        <taxon>Coleoptera</taxon>
        <taxon>Polyphaga</taxon>
        <taxon>Scarabaeiformia</taxon>
        <taxon>Scarabaeidae</taxon>
        <taxon>Rutelinae</taxon>
        <taxon>Popillia</taxon>
    </lineage>
</organism>
<dbReference type="GO" id="GO:0005509">
    <property type="term" value="F:calcium ion binding"/>
    <property type="evidence" value="ECO:0007669"/>
    <property type="project" value="InterPro"/>
</dbReference>
<dbReference type="Gene3D" id="1.50.40.10">
    <property type="entry name" value="Mitochondrial carrier domain"/>
    <property type="match status" value="1"/>
</dbReference>
<feature type="domain" description="EF-hand" evidence="13">
    <location>
        <begin position="377"/>
        <end position="412"/>
    </location>
</feature>
<dbReference type="Pfam" id="PF13499">
    <property type="entry name" value="EF-hand_7"/>
    <property type="match status" value="1"/>
</dbReference>
<dbReference type="SUPFAM" id="SSF47473">
    <property type="entry name" value="EF-hand"/>
    <property type="match status" value="1"/>
</dbReference>
<evidence type="ECO:0000256" key="12">
    <source>
        <dbReference type="PROSITE-ProRule" id="PRU00282"/>
    </source>
</evidence>
<evidence type="ECO:0000256" key="2">
    <source>
        <dbReference type="ARBA" id="ARBA00006375"/>
    </source>
</evidence>
<evidence type="ECO:0000256" key="9">
    <source>
        <dbReference type="ARBA" id="ARBA00022989"/>
    </source>
</evidence>
<keyword evidence="6" id="KW-0677">Repeat</keyword>
<dbReference type="InterPro" id="IPR018247">
    <property type="entry name" value="EF_Hand_1_Ca_BS"/>
</dbReference>
<comment type="similarity">
    <text evidence="2">Belongs to the mitochondrial carrier (TC 2.A.29) family.</text>
</comment>
<gene>
    <name evidence="14" type="ORF">QE152_g5204</name>
</gene>
<dbReference type="Proteomes" id="UP001458880">
    <property type="component" value="Unassembled WGS sequence"/>
</dbReference>
<dbReference type="FunFam" id="1.50.40.10:FF:000003">
    <property type="entry name" value="Putative calcium-binding mitochondrial carrier protein scamc-2"/>
    <property type="match status" value="1"/>
</dbReference>
<evidence type="ECO:0000256" key="5">
    <source>
        <dbReference type="ARBA" id="ARBA00022723"/>
    </source>
</evidence>
<dbReference type="InterPro" id="IPR023395">
    <property type="entry name" value="MCP_dom_sf"/>
</dbReference>
<feature type="domain" description="EF-hand" evidence="13">
    <location>
        <begin position="413"/>
        <end position="448"/>
    </location>
</feature>
<dbReference type="PROSITE" id="PS50920">
    <property type="entry name" value="SOLCAR"/>
    <property type="match status" value="3"/>
</dbReference>
<dbReference type="GO" id="GO:0055085">
    <property type="term" value="P:transmembrane transport"/>
    <property type="evidence" value="ECO:0007669"/>
    <property type="project" value="InterPro"/>
</dbReference>
<feature type="repeat" description="Solcar" evidence="12">
    <location>
        <begin position="671"/>
        <end position="761"/>
    </location>
</feature>
<dbReference type="InterPro" id="IPR011992">
    <property type="entry name" value="EF-hand-dom_pair"/>
</dbReference>
<evidence type="ECO:0000313" key="15">
    <source>
        <dbReference type="Proteomes" id="UP001458880"/>
    </source>
</evidence>
<dbReference type="InterPro" id="IPR018108">
    <property type="entry name" value="MCP_transmembrane"/>
</dbReference>
<keyword evidence="3" id="KW-0813">Transport</keyword>
<dbReference type="InterPro" id="IPR002048">
    <property type="entry name" value="EF_hand_dom"/>
</dbReference>
<dbReference type="Pfam" id="PF00153">
    <property type="entry name" value="Mito_carr"/>
    <property type="match status" value="3"/>
</dbReference>
<proteinExistence type="inferred from homology"/>
<name>A0AAW1MIG3_POPJA</name>
<sequence>MTISWGRSPQIAQILKLELKNEEKNVVDFKIGEMTMMIRTMLNDIVNHVTKPKIKILSVDIVRPLPKAAPRKTNGVSRLEVGERGKGKAPKKKLKNIESDFSDSDVDLPQNIVHETKIFDDLFDSLDKFHNNNDPLMLLDDDVIHCNDYLLVKFPTNKRTLHYIGKVESCNNNDSYVLNFLRKYRSGFRFPDLQDISIVPREDTVSKISSPEAAPGTFSYGLKLWMGTTSSPKFNGYCVWIEPYYSYGLKLWMGTTSSPKFNGYCVWIEPYQVHCGNVVFSCVPEMPMRGKVQEDDPLLEHPPHYLHELPKEEEERFEKLFIKLGRGGDGKIDIENLSDALKEFGLHHRYAERFIQQIDKTQTGDISLSDFVTYVREHENNLKQHFSSLDRNRDGKIDLDELCKAFYELGIPLEKMEATNLLQRMDQDGSLNISYDEWRDFLLLAPSDDIHQLIKYWRHSTYLDIGEDMNVPDDFTPSEMQTGMWWRHLAAGGVAGAVSRTCTAPLDRLKVFLQVQQNRQKIRDCLKYMLNEGGVKGMWRGNGINVLKIAPESAIKFAAYEHVKRLIKGDSKQALGIYERFCAGALAGGISQTAIYPLEVLKTRLALRKTGQFKGIADAAYKIYSLEGLRSFYRGYVPNMLGIAPYAGIDLAVYETLKRKYLKTHSSNEQPSFWMLLACGSASSTLGQMCSYPLALIRTRLQAQVVTPTMDQASLTMSGVFRAILEREGILGLYRGITPNFIKVMPAVSISYVVYEYTSRILGVNMT</sequence>
<protein>
    <submittedName>
        <fullName evidence="14">Mitochondrial carrier protein</fullName>
    </submittedName>
</protein>
<keyword evidence="5" id="KW-0479">Metal-binding</keyword>
<evidence type="ECO:0000259" key="13">
    <source>
        <dbReference type="PROSITE" id="PS50222"/>
    </source>
</evidence>
<dbReference type="PANTHER" id="PTHR24089">
    <property type="entry name" value="SOLUTE CARRIER FAMILY 25"/>
    <property type="match status" value="1"/>
</dbReference>
<keyword evidence="8" id="KW-0106">Calcium</keyword>
<dbReference type="PROSITE" id="PS50222">
    <property type="entry name" value="EF_HAND_2"/>
    <property type="match status" value="3"/>
</dbReference>
<dbReference type="InterPro" id="IPR002067">
    <property type="entry name" value="MCP"/>
</dbReference>
<dbReference type="SMART" id="SM00054">
    <property type="entry name" value="EFh"/>
    <property type="match status" value="4"/>
</dbReference>
<feature type="repeat" description="Solcar" evidence="12">
    <location>
        <begin position="483"/>
        <end position="566"/>
    </location>
</feature>
<dbReference type="Gene3D" id="1.10.238.10">
    <property type="entry name" value="EF-hand"/>
    <property type="match status" value="2"/>
</dbReference>
<dbReference type="AlphaFoldDB" id="A0AAW1MIG3"/>
<keyword evidence="7" id="KW-0999">Mitochondrion inner membrane</keyword>
<keyword evidence="15" id="KW-1185">Reference proteome</keyword>
<keyword evidence="9" id="KW-1133">Transmembrane helix</keyword>
<dbReference type="GO" id="GO:0005743">
    <property type="term" value="C:mitochondrial inner membrane"/>
    <property type="evidence" value="ECO:0007669"/>
    <property type="project" value="UniProtKB-SubCell"/>
</dbReference>
<dbReference type="SUPFAM" id="SSF103506">
    <property type="entry name" value="Mitochondrial carrier"/>
    <property type="match status" value="1"/>
</dbReference>
<evidence type="ECO:0000256" key="1">
    <source>
        <dbReference type="ARBA" id="ARBA00004448"/>
    </source>
</evidence>
<feature type="repeat" description="Solcar" evidence="12">
    <location>
        <begin position="575"/>
        <end position="660"/>
    </location>
</feature>
<evidence type="ECO:0000256" key="6">
    <source>
        <dbReference type="ARBA" id="ARBA00022737"/>
    </source>
</evidence>
<evidence type="ECO:0000313" key="14">
    <source>
        <dbReference type="EMBL" id="KAK9747512.1"/>
    </source>
</evidence>
<evidence type="ECO:0000256" key="10">
    <source>
        <dbReference type="ARBA" id="ARBA00023128"/>
    </source>
</evidence>
<dbReference type="FunFam" id="1.10.238.10:FF:000028">
    <property type="entry name" value="Putative calcium-binding mitochondrial carrier protein scamc-2"/>
    <property type="match status" value="1"/>
</dbReference>
<keyword evidence="4 12" id="KW-0812">Transmembrane</keyword>